<keyword evidence="1" id="KW-0732">Signal</keyword>
<dbReference type="RefSeq" id="WP_145433126.1">
    <property type="nucleotide sequence ID" value="NZ_CP036339.1"/>
</dbReference>
<keyword evidence="6" id="KW-1185">Reference proteome</keyword>
<dbReference type="Proteomes" id="UP000317909">
    <property type="component" value="Chromosome"/>
</dbReference>
<dbReference type="InterPro" id="IPR022655">
    <property type="entry name" value="DUF1553"/>
</dbReference>
<dbReference type="Pfam" id="PF07635">
    <property type="entry name" value="PSCyt1"/>
    <property type="match status" value="1"/>
</dbReference>
<protein>
    <submittedName>
        <fullName evidence="5">Planctomycete cytochrome C</fullName>
    </submittedName>
</protein>
<dbReference type="EMBL" id="CP036339">
    <property type="protein sequence ID" value="QDT73548.1"/>
    <property type="molecule type" value="Genomic_DNA"/>
</dbReference>
<evidence type="ECO:0000259" key="3">
    <source>
        <dbReference type="Pfam" id="PF07587"/>
    </source>
</evidence>
<feature type="domain" description="DUF1553" evidence="3">
    <location>
        <begin position="562"/>
        <end position="826"/>
    </location>
</feature>
<dbReference type="KEGG" id="llh:I41_27370"/>
<proteinExistence type="predicted"/>
<accession>A0A517TYU5</accession>
<dbReference type="InterPro" id="IPR011429">
    <property type="entry name" value="Cyt_c_Planctomycete-type"/>
</dbReference>
<feature type="domain" description="Cytochrome C Planctomycete-type" evidence="4">
    <location>
        <begin position="41"/>
        <end position="95"/>
    </location>
</feature>
<dbReference type="PANTHER" id="PTHR35889">
    <property type="entry name" value="CYCLOINULO-OLIGOSACCHARIDE FRUCTANOTRANSFERASE-RELATED"/>
    <property type="match status" value="1"/>
</dbReference>
<feature type="domain" description="DUF1549" evidence="2">
    <location>
        <begin position="161"/>
        <end position="376"/>
    </location>
</feature>
<dbReference type="SUPFAM" id="SSF46626">
    <property type="entry name" value="Cytochrome c"/>
    <property type="match status" value="1"/>
</dbReference>
<feature type="chain" id="PRO_5021785676" evidence="1">
    <location>
        <begin position="20"/>
        <end position="871"/>
    </location>
</feature>
<dbReference type="GO" id="GO:0020037">
    <property type="term" value="F:heme binding"/>
    <property type="evidence" value="ECO:0007669"/>
    <property type="project" value="InterPro"/>
</dbReference>
<dbReference type="InterPro" id="IPR036909">
    <property type="entry name" value="Cyt_c-like_dom_sf"/>
</dbReference>
<evidence type="ECO:0000259" key="4">
    <source>
        <dbReference type="Pfam" id="PF07635"/>
    </source>
</evidence>
<feature type="signal peptide" evidence="1">
    <location>
        <begin position="1"/>
        <end position="19"/>
    </location>
</feature>
<dbReference type="OrthoDB" id="127107at2"/>
<dbReference type="AlphaFoldDB" id="A0A517TYU5"/>
<evidence type="ECO:0000313" key="5">
    <source>
        <dbReference type="EMBL" id="QDT73548.1"/>
    </source>
</evidence>
<dbReference type="InterPro" id="IPR011444">
    <property type="entry name" value="DUF1549"/>
</dbReference>
<sequence length="871" mass="96468" precursor="true">MWRVPILLFIVQFPAQLWAADNAADAVQFETHVRPILKANCWHCHGEAEEVKGSLDARLVRTLLQGGDSGPAITRGDHVGSLLYHRVVAGDMPPGEKKLTAAEIEVLARWIDQGANTDRVEPASLPTGPVIGDDERSHWSFQPVRRPVVPEVRHPALVRSPIDAFLLAGLEVKGLSFGAEADRPTLIRRLYFDLTGLPPSPSAVEQFVHDRAPDAYERLVDQLLGSPAYGEHWGRHWLDVVGYADSNGYSELDSPRKWAFRYRDYVIRSLNGDKPWNDFLVEQLAGDELLPQPLENLTAAQADQLIATGMLRMGPDGTSDGAVDQNLARNEVIANTIKIVSTSVLGLTVACAQCHDHRYDPISQADYYGLRAIFEPAFDWKNWRSPDARLVSLWTDETRKQAAAAEADLQEIDRQRHAELDQIVNQTFERELAKLPTEMQSAARLAHDTAADKRSNAQLELIKQHPFLNVDRSTVYLYLPDRLTEFNKRWDDCAETAAKKKPADDFVQCLTEIPGQIPATKLFARGDFNSPKQDIAPGELTVLNAQDFSIASDDPQLATSGRRLAYARHLTDGRHPLVARVLVNRFWLNHFGRGLVTTPADFGALGQPPSHPELLDWLADDFMAGGWKLKRLHRMIVTSTAYRQSSEHRAELDAVDPENRLLGRMPARRLQAEMLRDALLATSGRLSAKMFGPPVPITPDDVGQVVVGADTRDSSGRPTGKVVDLGEDEFRRSIYVQVQRSKPLGLLETFDAPTMSPNCEQRASSTNAPQSLMLMNNAFVLQQADEMAERIEREVGADLSAQFQRAWQMAYCRAPSASQLQAGLEFLGAQAAIIAANPAADPPAEPSTPSQVALSNLCQALVMSNGFLYVD</sequence>
<gene>
    <name evidence="5" type="ORF">I41_27370</name>
</gene>
<dbReference type="PANTHER" id="PTHR35889:SF3">
    <property type="entry name" value="F-BOX DOMAIN-CONTAINING PROTEIN"/>
    <property type="match status" value="1"/>
</dbReference>
<name>A0A517TYU5_9BACT</name>
<organism evidence="5 6">
    <name type="scientific">Lacipirellula limnantheis</name>
    <dbReference type="NCBI Taxonomy" id="2528024"/>
    <lineage>
        <taxon>Bacteria</taxon>
        <taxon>Pseudomonadati</taxon>
        <taxon>Planctomycetota</taxon>
        <taxon>Planctomycetia</taxon>
        <taxon>Pirellulales</taxon>
        <taxon>Lacipirellulaceae</taxon>
        <taxon>Lacipirellula</taxon>
    </lineage>
</organism>
<evidence type="ECO:0000259" key="2">
    <source>
        <dbReference type="Pfam" id="PF07583"/>
    </source>
</evidence>
<evidence type="ECO:0000256" key="1">
    <source>
        <dbReference type="SAM" id="SignalP"/>
    </source>
</evidence>
<dbReference type="Pfam" id="PF07587">
    <property type="entry name" value="PSD1"/>
    <property type="match status" value="1"/>
</dbReference>
<dbReference type="Pfam" id="PF07583">
    <property type="entry name" value="PSCyt2"/>
    <property type="match status" value="1"/>
</dbReference>
<evidence type="ECO:0000313" key="6">
    <source>
        <dbReference type="Proteomes" id="UP000317909"/>
    </source>
</evidence>
<reference evidence="5 6" key="1">
    <citation type="submission" date="2019-02" db="EMBL/GenBank/DDBJ databases">
        <title>Deep-cultivation of Planctomycetes and their phenomic and genomic characterization uncovers novel biology.</title>
        <authorList>
            <person name="Wiegand S."/>
            <person name="Jogler M."/>
            <person name="Boedeker C."/>
            <person name="Pinto D."/>
            <person name="Vollmers J."/>
            <person name="Rivas-Marin E."/>
            <person name="Kohn T."/>
            <person name="Peeters S.H."/>
            <person name="Heuer A."/>
            <person name="Rast P."/>
            <person name="Oberbeckmann S."/>
            <person name="Bunk B."/>
            <person name="Jeske O."/>
            <person name="Meyerdierks A."/>
            <person name="Storesund J.E."/>
            <person name="Kallscheuer N."/>
            <person name="Luecker S."/>
            <person name="Lage O.M."/>
            <person name="Pohl T."/>
            <person name="Merkel B.J."/>
            <person name="Hornburger P."/>
            <person name="Mueller R.-W."/>
            <person name="Bruemmer F."/>
            <person name="Labrenz M."/>
            <person name="Spormann A.M."/>
            <person name="Op den Camp H."/>
            <person name="Overmann J."/>
            <person name="Amann R."/>
            <person name="Jetten M.S.M."/>
            <person name="Mascher T."/>
            <person name="Medema M.H."/>
            <person name="Devos D.P."/>
            <person name="Kaster A.-K."/>
            <person name="Ovreas L."/>
            <person name="Rohde M."/>
            <person name="Galperin M.Y."/>
            <person name="Jogler C."/>
        </authorList>
    </citation>
    <scope>NUCLEOTIDE SEQUENCE [LARGE SCALE GENOMIC DNA]</scope>
    <source>
        <strain evidence="5 6">I41</strain>
    </source>
</reference>
<dbReference type="GO" id="GO:0009055">
    <property type="term" value="F:electron transfer activity"/>
    <property type="evidence" value="ECO:0007669"/>
    <property type="project" value="InterPro"/>
</dbReference>